<feature type="compositionally biased region" description="Polar residues" evidence="14">
    <location>
        <begin position="57"/>
        <end position="81"/>
    </location>
</feature>
<dbReference type="CDD" id="cd20070">
    <property type="entry name" value="5TM_YidC_Alb3"/>
    <property type="match status" value="1"/>
</dbReference>
<dbReference type="Proteomes" id="UP001597425">
    <property type="component" value="Unassembled WGS sequence"/>
</dbReference>
<accession>A0ABW5E9E4</accession>
<comment type="similarity">
    <text evidence="2 13">Belongs to the OXA1/ALB3/YidC family. Type 1 subfamily.</text>
</comment>
<dbReference type="RefSeq" id="WP_265720362.1">
    <property type="nucleotide sequence ID" value="NZ_JAPIVK010000003.1"/>
</dbReference>
<dbReference type="InterPro" id="IPR038221">
    <property type="entry name" value="YidC_periplasmic_sf"/>
</dbReference>
<feature type="region of interest" description="Disordered" evidence="14">
    <location>
        <begin position="32"/>
        <end position="81"/>
    </location>
</feature>
<feature type="transmembrane region" description="Helical" evidence="13">
    <location>
        <begin position="371"/>
        <end position="394"/>
    </location>
</feature>
<proteinExistence type="inferred from homology"/>
<feature type="transmembrane region" description="Helical" evidence="13">
    <location>
        <begin position="436"/>
        <end position="457"/>
    </location>
</feature>
<evidence type="ECO:0000256" key="5">
    <source>
        <dbReference type="ARBA" id="ARBA00022475"/>
    </source>
</evidence>
<dbReference type="Gene3D" id="2.70.98.90">
    <property type="match status" value="1"/>
</dbReference>
<evidence type="ECO:0000256" key="8">
    <source>
        <dbReference type="ARBA" id="ARBA00022989"/>
    </source>
</evidence>
<evidence type="ECO:0000256" key="11">
    <source>
        <dbReference type="ARBA" id="ARBA00033245"/>
    </source>
</evidence>
<comment type="subunit">
    <text evidence="13">Interacts with the Sec translocase complex via SecD. Specifically interacts with transmembrane segments of nascent integral membrane proteins during membrane integration.</text>
</comment>
<dbReference type="NCBIfam" id="TIGR03592">
    <property type="entry name" value="yidC_oxa1_cterm"/>
    <property type="match status" value="1"/>
</dbReference>
<keyword evidence="18" id="KW-1185">Reference proteome</keyword>
<dbReference type="Pfam" id="PF02096">
    <property type="entry name" value="60KD_IMP"/>
    <property type="match status" value="1"/>
</dbReference>
<dbReference type="InterPro" id="IPR001708">
    <property type="entry name" value="YidC/ALB3/OXA1/COX18"/>
</dbReference>
<keyword evidence="8 13" id="KW-1133">Transmembrane helix</keyword>
<evidence type="ECO:0000256" key="7">
    <source>
        <dbReference type="ARBA" id="ARBA00022927"/>
    </source>
</evidence>
<evidence type="ECO:0000256" key="6">
    <source>
        <dbReference type="ARBA" id="ARBA00022692"/>
    </source>
</evidence>
<comment type="caution">
    <text evidence="17">The sequence shown here is derived from an EMBL/GenBank/DDBJ whole genome shotgun (WGS) entry which is preliminary data.</text>
</comment>
<evidence type="ECO:0000256" key="9">
    <source>
        <dbReference type="ARBA" id="ARBA00023136"/>
    </source>
</evidence>
<dbReference type="EMBL" id="JBHUJD010000005">
    <property type="protein sequence ID" value="MFD2309907.1"/>
    <property type="molecule type" value="Genomic_DNA"/>
</dbReference>
<keyword evidence="9 13" id="KW-0472">Membrane</keyword>
<feature type="domain" description="Membrane insertase YidC N-terminal" evidence="16">
    <location>
        <begin position="84"/>
        <end position="358"/>
    </location>
</feature>
<dbReference type="NCBIfam" id="TIGR03593">
    <property type="entry name" value="yidC_nterm"/>
    <property type="match status" value="1"/>
</dbReference>
<dbReference type="NCBIfam" id="NF002352">
    <property type="entry name" value="PRK01318.1-3"/>
    <property type="match status" value="1"/>
</dbReference>
<protein>
    <recommendedName>
        <fullName evidence="3 13">Membrane protein insertase YidC</fullName>
    </recommendedName>
    <alternativeName>
        <fullName evidence="12 13">Foldase YidC</fullName>
    </alternativeName>
    <alternativeName>
        <fullName evidence="11 13">Membrane integrase YidC</fullName>
    </alternativeName>
    <alternativeName>
        <fullName evidence="13">Membrane protein YidC</fullName>
    </alternativeName>
</protein>
<evidence type="ECO:0000256" key="14">
    <source>
        <dbReference type="SAM" id="MobiDB-lite"/>
    </source>
</evidence>
<keyword evidence="5 13" id="KW-1003">Cell membrane</keyword>
<keyword evidence="6 13" id="KW-0812">Transmembrane</keyword>
<comment type="function">
    <text evidence="13">Required for the insertion and/or proper folding and/or complex formation of integral membrane proteins into the membrane. Involved in integration of membrane proteins that insert both dependently and independently of the Sec translocase complex, as well as at least some lipoproteins. Aids folding of multispanning membrane proteins.</text>
</comment>
<evidence type="ECO:0000256" key="10">
    <source>
        <dbReference type="ARBA" id="ARBA00023186"/>
    </source>
</evidence>
<dbReference type="PANTHER" id="PTHR12428">
    <property type="entry name" value="OXA1"/>
    <property type="match status" value="1"/>
</dbReference>
<gene>
    <name evidence="13 17" type="primary">yidC</name>
    <name evidence="17" type="ORF">ACFSKX_05700</name>
</gene>
<dbReference type="HAMAP" id="MF_01810">
    <property type="entry name" value="YidC_type1"/>
    <property type="match status" value="1"/>
</dbReference>
<feature type="transmembrane region" description="Helical" evidence="13">
    <location>
        <begin position="516"/>
        <end position="535"/>
    </location>
</feature>
<evidence type="ECO:0000259" key="16">
    <source>
        <dbReference type="Pfam" id="PF14849"/>
    </source>
</evidence>
<evidence type="ECO:0000313" key="18">
    <source>
        <dbReference type="Proteomes" id="UP001597425"/>
    </source>
</evidence>
<dbReference type="Pfam" id="PF14849">
    <property type="entry name" value="YidC_periplas"/>
    <property type="match status" value="1"/>
</dbReference>
<feature type="transmembrane region" description="Helical" evidence="13">
    <location>
        <begin position="7"/>
        <end position="23"/>
    </location>
</feature>
<evidence type="ECO:0000259" key="15">
    <source>
        <dbReference type="Pfam" id="PF02096"/>
    </source>
</evidence>
<evidence type="ECO:0000256" key="1">
    <source>
        <dbReference type="ARBA" id="ARBA00004429"/>
    </source>
</evidence>
<evidence type="ECO:0000256" key="12">
    <source>
        <dbReference type="ARBA" id="ARBA00033342"/>
    </source>
</evidence>
<organism evidence="17 18">
    <name type="scientific">Microbulbifer halophilus</name>
    <dbReference type="NCBI Taxonomy" id="453963"/>
    <lineage>
        <taxon>Bacteria</taxon>
        <taxon>Pseudomonadati</taxon>
        <taxon>Pseudomonadota</taxon>
        <taxon>Gammaproteobacteria</taxon>
        <taxon>Cellvibrionales</taxon>
        <taxon>Microbulbiferaceae</taxon>
        <taxon>Microbulbifer</taxon>
    </lineage>
</organism>
<sequence length="556" mass="63333">MDWQRYTLLGGIAAVVLALIFQWNEFKEERAPAVDRETVVRGDAPTLPQGQEKDAQAETNSDVPQLQSEAEQPQVDNGEQRQLISVTTDVFELLIDPRGGDIVKVALRDFDQELNTPDRPMILLNRTRGHTYIAQSGLIGPNGTDSSAGRPLFESEATEYALSEGKDTLTVDLTLRQEDANITKRYTFNRGDYLVDISYLVDNTSGEEWSAAMFGQIKRDSQEPPVDTGIGMSPFLGAAIRTADENYFKQDFEEIAEEPTRETIEGGWVAMVQHYFLSAWVPPQDEQNTFELRELSGDLFRMGFTATPVTVAAGTQGELSASFYAGPKDVIRLEQISPYLDLTVDYGWLWWIAKPLFRVLNFIQEHIVSNWGWAIVLLTLFIKALLYPLSSAGLKSMARMRKFAPQMKKLQEQNKGNRQKLAEETMKLYRREKINPMGGCFPILLQMPVFIALYWMLNETVELRHAPWILWIHDLSTKDPFFILPVLMGATMWFMQRLNPQPTDPTQARIMQLMPVMMTFFFLWFPAGLVLYWLANNVISIAQTWFINKQVEAGKV</sequence>
<keyword evidence="10 13" id="KW-0143">Chaperone</keyword>
<dbReference type="InterPro" id="IPR028055">
    <property type="entry name" value="YidC/Oxa/ALB_C"/>
</dbReference>
<evidence type="ECO:0000256" key="3">
    <source>
        <dbReference type="ARBA" id="ARBA00015325"/>
    </source>
</evidence>
<feature type="domain" description="Membrane insertase YidC/Oxa/ALB C-terminal" evidence="15">
    <location>
        <begin position="371"/>
        <end position="549"/>
    </location>
</feature>
<evidence type="ECO:0000256" key="13">
    <source>
        <dbReference type="HAMAP-Rule" id="MF_01810"/>
    </source>
</evidence>
<dbReference type="PANTHER" id="PTHR12428:SF65">
    <property type="entry name" value="CYTOCHROME C OXIDASE ASSEMBLY PROTEIN COX18, MITOCHONDRIAL"/>
    <property type="match status" value="1"/>
</dbReference>
<evidence type="ECO:0000256" key="2">
    <source>
        <dbReference type="ARBA" id="ARBA00010527"/>
    </source>
</evidence>
<dbReference type="PRINTS" id="PR00701">
    <property type="entry name" value="60KDINNERMP"/>
</dbReference>
<keyword evidence="4 13" id="KW-0813">Transport</keyword>
<name>A0ABW5E9E4_9GAMM</name>
<comment type="subcellular location">
    <subcellularLocation>
        <location evidence="1">Cell inner membrane</location>
        <topology evidence="1">Multi-pass membrane protein</topology>
    </subcellularLocation>
    <subcellularLocation>
        <location evidence="13">Cell membrane</location>
        <topology evidence="13">Multi-pass membrane protein</topology>
    </subcellularLocation>
</comment>
<dbReference type="CDD" id="cd19961">
    <property type="entry name" value="EcYidC-like_peri"/>
    <property type="match status" value="1"/>
</dbReference>
<keyword evidence="7 13" id="KW-0653">Protein transport</keyword>
<dbReference type="PRINTS" id="PR01900">
    <property type="entry name" value="YIDCPROTEIN"/>
</dbReference>
<evidence type="ECO:0000313" key="17">
    <source>
        <dbReference type="EMBL" id="MFD2309907.1"/>
    </source>
</evidence>
<reference evidence="18" key="1">
    <citation type="journal article" date="2019" name="Int. J. Syst. Evol. Microbiol.">
        <title>The Global Catalogue of Microorganisms (GCM) 10K type strain sequencing project: providing services to taxonomists for standard genome sequencing and annotation.</title>
        <authorList>
            <consortium name="The Broad Institute Genomics Platform"/>
            <consortium name="The Broad Institute Genome Sequencing Center for Infectious Disease"/>
            <person name="Wu L."/>
            <person name="Ma J."/>
        </authorList>
    </citation>
    <scope>NUCLEOTIDE SEQUENCE [LARGE SCALE GENOMIC DNA]</scope>
    <source>
        <strain evidence="18">KCTC 12848</strain>
    </source>
</reference>
<evidence type="ECO:0000256" key="4">
    <source>
        <dbReference type="ARBA" id="ARBA00022448"/>
    </source>
</evidence>
<dbReference type="InterPro" id="IPR019998">
    <property type="entry name" value="Membr_insert_YidC"/>
</dbReference>
<dbReference type="InterPro" id="IPR047196">
    <property type="entry name" value="YidC_ALB_C"/>
</dbReference>
<dbReference type="InterPro" id="IPR028053">
    <property type="entry name" value="Membr_insert_YidC_N"/>
</dbReference>